<keyword evidence="1" id="KW-0472">Membrane</keyword>
<sequence length="320" mass="36572">MNFKKKMDLPGIFLLLCSQIIICVLAFLATLNIPLCVILNGIVPFVLIYLQSSQFNQKGYFVSAMTFIFLQLRPVGWDGILSLLGIMALASGCLVVGLLLYSAFHKKTTDYTAVKKGIMLLSQDFCEMSGGNAEPHGLQENILQIQATLHRRVYSNRDLIYLTRYEGEIHYMFALMFQRAAYYILDFGESIDENTENNRKIFYRLGIFLNKVNDTMNTADNSEIIKEAESLMKETSGLTERFATFLRNFLRLLIMALKGMTEVENKPHPQWKLPVNLRPISGLRASMRLNQFEVRFALRLSMTAVISFLVVRLTNSEHSY</sequence>
<accession>A0AAU8A9Q7</accession>
<dbReference type="AlphaFoldDB" id="A0AAU8A9Q7"/>
<name>A0AAU8A9Q7_9FIRM</name>
<keyword evidence="1" id="KW-0812">Transmembrane</keyword>
<evidence type="ECO:0000256" key="1">
    <source>
        <dbReference type="SAM" id="Phobius"/>
    </source>
</evidence>
<organism evidence="2">
    <name type="scientific">Christensenella massiliensis</name>
    <dbReference type="NCBI Taxonomy" id="1805714"/>
    <lineage>
        <taxon>Bacteria</taxon>
        <taxon>Bacillati</taxon>
        <taxon>Bacillota</taxon>
        <taxon>Clostridia</taxon>
        <taxon>Christensenellales</taxon>
        <taxon>Christensenellaceae</taxon>
        <taxon>Christensenella</taxon>
    </lineage>
</organism>
<dbReference type="EMBL" id="CP117826">
    <property type="protein sequence ID" value="XCC62765.1"/>
    <property type="molecule type" value="Genomic_DNA"/>
</dbReference>
<reference evidence="2" key="1">
    <citation type="submission" date="2023-02" db="EMBL/GenBank/DDBJ databases">
        <title>Gut commensal Christensenella minuta modulates host metabolism via a new class of secondary bile acids.</title>
        <authorList>
            <person name="Liu C."/>
        </authorList>
    </citation>
    <scope>NUCLEOTIDE SEQUENCE</scope>
    <source>
        <strain evidence="2">CA70</strain>
    </source>
</reference>
<proteinExistence type="predicted"/>
<evidence type="ECO:0008006" key="3">
    <source>
        <dbReference type="Google" id="ProtNLM"/>
    </source>
</evidence>
<feature type="transmembrane region" description="Helical" evidence="1">
    <location>
        <begin position="83"/>
        <end position="104"/>
    </location>
</feature>
<keyword evidence="1" id="KW-1133">Transmembrane helix</keyword>
<gene>
    <name evidence="2" type="ORF">PUP29_02245</name>
</gene>
<evidence type="ECO:0000313" key="2">
    <source>
        <dbReference type="EMBL" id="XCC62765.1"/>
    </source>
</evidence>
<dbReference type="RefSeq" id="WP_353423748.1">
    <property type="nucleotide sequence ID" value="NZ_CP117826.1"/>
</dbReference>
<protein>
    <recommendedName>
        <fullName evidence="3">FUSC family protein</fullName>
    </recommendedName>
</protein>
<feature type="transmembrane region" description="Helical" evidence="1">
    <location>
        <begin position="296"/>
        <end position="314"/>
    </location>
</feature>